<feature type="compositionally biased region" description="Basic and acidic residues" evidence="2">
    <location>
        <begin position="124"/>
        <end position="138"/>
    </location>
</feature>
<feature type="compositionally biased region" description="Basic and acidic residues" evidence="2">
    <location>
        <begin position="185"/>
        <end position="215"/>
    </location>
</feature>
<keyword evidence="4" id="KW-1185">Reference proteome</keyword>
<reference evidence="3 4" key="1">
    <citation type="submission" date="2013-05" db="EMBL/GenBank/DDBJ databases">
        <title>Draft genome of the parasitic nematode Anyclostoma ceylanicum.</title>
        <authorList>
            <person name="Mitreva M."/>
        </authorList>
    </citation>
    <scope>NUCLEOTIDE SEQUENCE [LARGE SCALE GENOMIC DNA]</scope>
</reference>
<feature type="region of interest" description="Disordered" evidence="2">
    <location>
        <begin position="124"/>
        <end position="215"/>
    </location>
</feature>
<sequence length="215" mass="24187">MTAAPTGSGQPSTAGSYSVREILDRYESEEDEFLRELEDMRASLQNSEQEDEVVPQDPAPILSVLCSLVDEIGSLRTENRRLKTRLAPPPSRSKNVVQRVSAIFDAHSNIFPRLRRSAHAEIRTGARERLTTPPRKDPLTTSSISTDFSQGSGHMRAPPLVEPELSESDVEDNYRKPSGNNACMRESKELREGERNRKIQEEEKMSEDERKYGGT</sequence>
<proteinExistence type="predicted"/>
<protein>
    <submittedName>
        <fullName evidence="3">Uncharacterized protein</fullName>
    </submittedName>
</protein>
<evidence type="ECO:0000256" key="1">
    <source>
        <dbReference type="SAM" id="Coils"/>
    </source>
</evidence>
<accession>A0A0D6M0J4</accession>
<feature type="compositionally biased region" description="Polar residues" evidence="2">
    <location>
        <begin position="139"/>
        <end position="152"/>
    </location>
</feature>
<evidence type="ECO:0000256" key="2">
    <source>
        <dbReference type="SAM" id="MobiDB-lite"/>
    </source>
</evidence>
<keyword evidence="1" id="KW-0175">Coiled coil</keyword>
<evidence type="ECO:0000313" key="4">
    <source>
        <dbReference type="Proteomes" id="UP000054495"/>
    </source>
</evidence>
<dbReference type="EMBL" id="KE124828">
    <property type="protein sequence ID" value="EPB77785.1"/>
    <property type="molecule type" value="Genomic_DNA"/>
</dbReference>
<dbReference type="AlphaFoldDB" id="A0A0D6M0J4"/>
<feature type="coiled-coil region" evidence="1">
    <location>
        <begin position="23"/>
        <end position="50"/>
    </location>
</feature>
<dbReference type="Proteomes" id="UP000054495">
    <property type="component" value="Unassembled WGS sequence"/>
</dbReference>
<name>A0A0D6M0J4_9BILA</name>
<organism evidence="3 4">
    <name type="scientific">Ancylostoma ceylanicum</name>
    <dbReference type="NCBI Taxonomy" id="53326"/>
    <lineage>
        <taxon>Eukaryota</taxon>
        <taxon>Metazoa</taxon>
        <taxon>Ecdysozoa</taxon>
        <taxon>Nematoda</taxon>
        <taxon>Chromadorea</taxon>
        <taxon>Rhabditida</taxon>
        <taxon>Rhabditina</taxon>
        <taxon>Rhabditomorpha</taxon>
        <taxon>Strongyloidea</taxon>
        <taxon>Ancylostomatidae</taxon>
        <taxon>Ancylostomatinae</taxon>
        <taxon>Ancylostoma</taxon>
    </lineage>
</organism>
<gene>
    <name evidence="3" type="ORF">ANCCEY_03138</name>
</gene>
<evidence type="ECO:0000313" key="3">
    <source>
        <dbReference type="EMBL" id="EPB77785.1"/>
    </source>
</evidence>